<reference evidence="4" key="1">
    <citation type="submission" date="2023-03" db="EMBL/GenBank/DDBJ databases">
        <title>Massive genome expansion in bonnet fungi (Mycena s.s.) driven by repeated elements and novel gene families across ecological guilds.</title>
        <authorList>
            <consortium name="Lawrence Berkeley National Laboratory"/>
            <person name="Harder C.B."/>
            <person name="Miyauchi S."/>
            <person name="Viragh M."/>
            <person name="Kuo A."/>
            <person name="Thoen E."/>
            <person name="Andreopoulos B."/>
            <person name="Lu D."/>
            <person name="Skrede I."/>
            <person name="Drula E."/>
            <person name="Henrissat B."/>
            <person name="Morin E."/>
            <person name="Kohler A."/>
            <person name="Barry K."/>
            <person name="LaButti K."/>
            <person name="Morin E."/>
            <person name="Salamov A."/>
            <person name="Lipzen A."/>
            <person name="Mereny Z."/>
            <person name="Hegedus B."/>
            <person name="Baldrian P."/>
            <person name="Stursova M."/>
            <person name="Weitz H."/>
            <person name="Taylor A."/>
            <person name="Grigoriev I.V."/>
            <person name="Nagy L.G."/>
            <person name="Martin F."/>
            <person name="Kauserud H."/>
        </authorList>
    </citation>
    <scope>NUCLEOTIDE SEQUENCE</scope>
    <source>
        <strain evidence="4">CBHHK067</strain>
    </source>
</reference>
<protein>
    <submittedName>
        <fullName evidence="4">Caspase domain-containing protein</fullName>
    </submittedName>
</protein>
<dbReference type="GO" id="GO:0005737">
    <property type="term" value="C:cytoplasm"/>
    <property type="evidence" value="ECO:0007669"/>
    <property type="project" value="TreeGrafter"/>
</dbReference>
<evidence type="ECO:0000313" key="4">
    <source>
        <dbReference type="EMBL" id="KAJ7671198.1"/>
    </source>
</evidence>
<proteinExistence type="inferred from homology"/>
<gene>
    <name evidence="4" type="ORF">B0H17DRAFT_1085226</name>
</gene>
<evidence type="ECO:0000256" key="1">
    <source>
        <dbReference type="ARBA" id="ARBA00009005"/>
    </source>
</evidence>
<evidence type="ECO:0000313" key="5">
    <source>
        <dbReference type="Proteomes" id="UP001221757"/>
    </source>
</evidence>
<keyword evidence="5" id="KW-1185">Reference proteome</keyword>
<comment type="caution">
    <text evidence="4">The sequence shown here is derived from an EMBL/GenBank/DDBJ whole genome shotgun (WGS) entry which is preliminary data.</text>
</comment>
<feature type="region of interest" description="Disordered" evidence="2">
    <location>
        <begin position="320"/>
        <end position="339"/>
    </location>
</feature>
<dbReference type="AlphaFoldDB" id="A0AAD7G6J0"/>
<accession>A0AAD7G6J0</accession>
<feature type="domain" description="Peptidase C14 caspase" evidence="3">
    <location>
        <begin position="35"/>
        <end position="403"/>
    </location>
</feature>
<dbReference type="EMBL" id="JARKIE010000174">
    <property type="protein sequence ID" value="KAJ7671198.1"/>
    <property type="molecule type" value="Genomic_DNA"/>
</dbReference>
<evidence type="ECO:0000259" key="3">
    <source>
        <dbReference type="Pfam" id="PF00656"/>
    </source>
</evidence>
<name>A0AAD7G6J0_MYCRO</name>
<dbReference type="PANTHER" id="PTHR48104:SF30">
    <property type="entry name" value="METACASPASE-1"/>
    <property type="match status" value="1"/>
</dbReference>
<sequence length="508" mass="55496">MDASNGCDAGRAFEAQLPIPGSPSSSKTTLIETVRKKALLIGIRGTKTATVDYPELKGSHNDVASVRDLLVDCYGYKSSDITVLIDDDVPGHTQPTRINILEAIAALVKDAKEGDHFCFHYSGHSTQIKNRSGSEDDGMDECLIPSDGEEHLIVDNELNATLLVPLPAGSHLVAVLDTCHSGTLLDLRHKIWMDGKLVKPKATRKNALLSTARALTFLANLKTRPIARRSSTRMLARRDEIINMNVVCAPPTASAAEPNGEGARQNTFTYRSRTVDYASCTKQHPVGNAPPTLPGKFTAAEECTSPVEMTPVEVFASTGWSHNQDKSLPAGRRDAKASGGGVKADVISLASCNDSQSTWEDNDGKTMTWSLVQILRANPNQSVNEVLVTISRAMYTKALVRHNEAQEYKTKYTDVKRKAEQSIKRILRTVSAMGPDMDAGPPPRALANAPTFPPPPPRRRSVLMQRVSELKQLVIDMPPPSGYDMSTVESPELWSARPINTGRRFFRF</sequence>
<dbReference type="GO" id="GO:0006508">
    <property type="term" value="P:proteolysis"/>
    <property type="evidence" value="ECO:0007669"/>
    <property type="project" value="InterPro"/>
</dbReference>
<dbReference type="Proteomes" id="UP001221757">
    <property type="component" value="Unassembled WGS sequence"/>
</dbReference>
<dbReference type="Pfam" id="PF00656">
    <property type="entry name" value="Peptidase_C14"/>
    <property type="match status" value="1"/>
</dbReference>
<comment type="similarity">
    <text evidence="1">Belongs to the peptidase C14B family.</text>
</comment>
<dbReference type="Gene3D" id="3.40.50.12660">
    <property type="match status" value="2"/>
</dbReference>
<organism evidence="4 5">
    <name type="scientific">Mycena rosella</name>
    <name type="common">Pink bonnet</name>
    <name type="synonym">Agaricus rosellus</name>
    <dbReference type="NCBI Taxonomy" id="1033263"/>
    <lineage>
        <taxon>Eukaryota</taxon>
        <taxon>Fungi</taxon>
        <taxon>Dikarya</taxon>
        <taxon>Basidiomycota</taxon>
        <taxon>Agaricomycotina</taxon>
        <taxon>Agaricomycetes</taxon>
        <taxon>Agaricomycetidae</taxon>
        <taxon>Agaricales</taxon>
        <taxon>Marasmiineae</taxon>
        <taxon>Mycenaceae</taxon>
        <taxon>Mycena</taxon>
    </lineage>
</organism>
<dbReference type="GO" id="GO:0004197">
    <property type="term" value="F:cysteine-type endopeptidase activity"/>
    <property type="evidence" value="ECO:0007669"/>
    <property type="project" value="InterPro"/>
</dbReference>
<dbReference type="InterPro" id="IPR011600">
    <property type="entry name" value="Pept_C14_caspase"/>
</dbReference>
<evidence type="ECO:0000256" key="2">
    <source>
        <dbReference type="SAM" id="MobiDB-lite"/>
    </source>
</evidence>
<dbReference type="InterPro" id="IPR050452">
    <property type="entry name" value="Metacaspase"/>
</dbReference>
<dbReference type="PANTHER" id="PTHR48104">
    <property type="entry name" value="METACASPASE-4"/>
    <property type="match status" value="1"/>
</dbReference>